<dbReference type="Proteomes" id="UP000000602">
    <property type="component" value="Chromosome"/>
</dbReference>
<keyword evidence="2" id="KW-1185">Reference proteome</keyword>
<dbReference type="AlphaFoldDB" id="Q6AIY4"/>
<sequence length="121" mass="13973">MHCRLFGTNTTAKLNALPYYSDNFAVSWKSFQAKLRKNKFAINGNFIGSAEGRLYLNLGSKFPYQLLFQTGSTVQIVSASTVFNRDLHILLLIFQIIHNTSENYSLKRSYKIHLLRYTEED</sequence>
<proteinExistence type="predicted"/>
<protein>
    <submittedName>
        <fullName evidence="1">Uncharacterized protein</fullName>
    </submittedName>
</protein>
<reference evidence="2" key="1">
    <citation type="journal article" date="2004" name="Environ. Microbiol.">
        <title>The genome of Desulfotalea psychrophila, a sulfate-reducing bacterium from permanently cold Arctic sediments.</title>
        <authorList>
            <person name="Rabus R."/>
            <person name="Ruepp A."/>
            <person name="Frickey T."/>
            <person name="Rattei T."/>
            <person name="Fartmann B."/>
            <person name="Stark M."/>
            <person name="Bauer M."/>
            <person name="Zibat A."/>
            <person name="Lombardot T."/>
            <person name="Becker I."/>
            <person name="Amann J."/>
            <person name="Gellner K."/>
            <person name="Teeling H."/>
            <person name="Leuschner W.D."/>
            <person name="Gloeckner F.-O."/>
            <person name="Lupas A.N."/>
            <person name="Amann R."/>
            <person name="Klenk H.-P."/>
        </authorList>
    </citation>
    <scope>NUCLEOTIDE SEQUENCE [LARGE SCALE GENOMIC DNA]</scope>
    <source>
        <strain evidence="2">DSM 12343 / LSv54</strain>
    </source>
</reference>
<evidence type="ECO:0000313" key="2">
    <source>
        <dbReference type="Proteomes" id="UP000000602"/>
    </source>
</evidence>
<dbReference type="HOGENOM" id="CLU_2034313_0_0_7"/>
<accession>Q6AIY4</accession>
<name>Q6AIY4_DESPS</name>
<dbReference type="KEGG" id="dps:DP2967"/>
<evidence type="ECO:0000313" key="1">
    <source>
        <dbReference type="EMBL" id="CAG37696.1"/>
    </source>
</evidence>
<organism evidence="1 2">
    <name type="scientific">Desulfotalea psychrophila (strain LSv54 / DSM 12343)</name>
    <dbReference type="NCBI Taxonomy" id="177439"/>
    <lineage>
        <taxon>Bacteria</taxon>
        <taxon>Pseudomonadati</taxon>
        <taxon>Thermodesulfobacteriota</taxon>
        <taxon>Desulfobulbia</taxon>
        <taxon>Desulfobulbales</taxon>
        <taxon>Desulfocapsaceae</taxon>
        <taxon>Desulfotalea</taxon>
    </lineage>
</organism>
<gene>
    <name evidence="1" type="ordered locus">DP2967</name>
</gene>
<dbReference type="EMBL" id="CR522870">
    <property type="protein sequence ID" value="CAG37696.1"/>
    <property type="molecule type" value="Genomic_DNA"/>
</dbReference>